<feature type="transmembrane region" description="Helical" evidence="1">
    <location>
        <begin position="6"/>
        <end position="29"/>
    </location>
</feature>
<feature type="transmembrane region" description="Helical" evidence="1">
    <location>
        <begin position="36"/>
        <end position="62"/>
    </location>
</feature>
<dbReference type="STRING" id="933801.Ahos_1754"/>
<evidence type="ECO:0000313" key="3">
    <source>
        <dbReference type="Proteomes" id="UP000008458"/>
    </source>
</evidence>
<organism evidence="2 3">
    <name type="scientific">Acidianus hospitalis (strain W1)</name>
    <dbReference type="NCBI Taxonomy" id="933801"/>
    <lineage>
        <taxon>Archaea</taxon>
        <taxon>Thermoproteota</taxon>
        <taxon>Thermoprotei</taxon>
        <taxon>Sulfolobales</taxon>
        <taxon>Sulfolobaceae</taxon>
        <taxon>Acidianus</taxon>
    </lineage>
</organism>
<reference key="2">
    <citation type="journal article" date="2011" name="Extremophiles">
        <title>Genomic analyses of Acidianus hospitalis W1 a host for studying crenarchaeal virus and plasmid life cycles.</title>
        <authorList>
            <person name="You X.Y."/>
            <person name="Liu C."/>
            <person name="Wang S.Y."/>
            <person name="Jiang C.Y."/>
            <person name="Shah S.A."/>
            <person name="Prangishvili D."/>
            <person name="Liu S.J."/>
            <person name="Garrett R.A."/>
        </authorList>
    </citation>
    <scope>NUCLEOTIDE SEQUENCE</scope>
    <source>
        <strain>W1</strain>
    </source>
</reference>
<feature type="transmembrane region" description="Helical" evidence="1">
    <location>
        <begin position="68"/>
        <end position="93"/>
    </location>
</feature>
<reference evidence="2 3" key="1">
    <citation type="journal article" date="2011" name="Extremophiles">
        <title>Genomic analysis of Acidianus hospitalis W1 a host for studying crenarchaeal virus and plasmid life cycles.</title>
        <authorList>
            <person name="You X.Y."/>
            <person name="Liu C."/>
            <person name="Wang S.Y."/>
            <person name="Jiang C.Y."/>
            <person name="Shah S.A."/>
            <person name="Prangishvili D."/>
            <person name="She Q."/>
            <person name="Liu S.J."/>
            <person name="Garrett R.A."/>
        </authorList>
    </citation>
    <scope>NUCLEOTIDE SEQUENCE [LARGE SCALE GENOMIC DNA]</scope>
    <source>
        <strain evidence="2 3">W1</strain>
    </source>
</reference>
<keyword evidence="3" id="KW-1185">Reference proteome</keyword>
<proteinExistence type="predicted"/>
<dbReference type="KEGG" id="aho:Ahos_1754"/>
<accession>F4B6T8</accession>
<evidence type="ECO:0000256" key="1">
    <source>
        <dbReference type="SAM" id="Phobius"/>
    </source>
</evidence>
<evidence type="ECO:0000313" key="2">
    <source>
        <dbReference type="EMBL" id="AEE94631.1"/>
    </source>
</evidence>
<keyword evidence="1" id="KW-1133">Transmembrane helix</keyword>
<dbReference type="AlphaFoldDB" id="F4B6T8"/>
<keyword evidence="1" id="KW-0472">Membrane</keyword>
<dbReference type="Proteomes" id="UP000008458">
    <property type="component" value="Chromosome"/>
</dbReference>
<protein>
    <submittedName>
        <fullName evidence="2">Uncharacterized protein</fullName>
    </submittedName>
</protein>
<name>F4B6T8_ACIHW</name>
<sequence length="95" mass="10963">MIFSLILLGFLFSCLIWLMVLGQIGMMYLFWVRGRLILCVLGMILVKLLVCLVVMLFFIILIMSLVGIWLMLMSVGLILGFPYWFTMLMMMLLGS</sequence>
<dbReference type="EMBL" id="CP002535">
    <property type="protein sequence ID" value="AEE94631.1"/>
    <property type="molecule type" value="Genomic_DNA"/>
</dbReference>
<dbReference type="HOGENOM" id="CLU_2366037_0_0_2"/>
<keyword evidence="1" id="KW-0812">Transmembrane</keyword>
<gene>
    <name evidence="2" type="ordered locus">Ahos_1754</name>
</gene>